<dbReference type="EMBL" id="CAAHFG010000003">
    <property type="protein sequence ID" value="VGO15815.1"/>
    <property type="molecule type" value="Genomic_DNA"/>
</dbReference>
<reference evidence="1 2" key="1">
    <citation type="submission" date="2019-04" db="EMBL/GenBank/DDBJ databases">
        <authorList>
            <person name="Van Vliet M D."/>
        </authorList>
    </citation>
    <scope>NUCLEOTIDE SEQUENCE [LARGE SCALE GENOMIC DNA]</scope>
    <source>
        <strain evidence="1 2">F1</strain>
    </source>
</reference>
<dbReference type="RefSeq" id="WP_222847273.1">
    <property type="nucleotide sequence ID" value="NZ_CAAHFG010000003.1"/>
</dbReference>
<dbReference type="SUPFAM" id="SSF81593">
    <property type="entry name" value="Nucleotidyltransferase substrate binding subunit/domain"/>
    <property type="match status" value="1"/>
</dbReference>
<evidence type="ECO:0000313" key="1">
    <source>
        <dbReference type="EMBL" id="VGO15815.1"/>
    </source>
</evidence>
<evidence type="ECO:0000313" key="2">
    <source>
        <dbReference type="Proteomes" id="UP000366872"/>
    </source>
</evidence>
<dbReference type="InterPro" id="IPR010235">
    <property type="entry name" value="HepT"/>
</dbReference>
<protein>
    <recommendedName>
        <fullName evidence="3">Nucleotidyltransferase</fullName>
    </recommendedName>
</protein>
<proteinExistence type="predicted"/>
<sequence length="137" mass="16143">MMDDDLDIRWKQRFQNFEKSLKLLEGALAVRSPDIYQRAGMIQFFETTFELSWKMMKDYFEAEGFSDVKSPRAAIKQGFESGLLQEGHAWMELLKDRNLTAHTYDEETAEKVEKLIEGKYIPIIRDLHETFKKLNDA</sequence>
<evidence type="ECO:0008006" key="3">
    <source>
        <dbReference type="Google" id="ProtNLM"/>
    </source>
</evidence>
<dbReference type="NCBIfam" id="TIGR01987">
    <property type="entry name" value="HI0074"/>
    <property type="match status" value="1"/>
</dbReference>
<dbReference type="Pfam" id="PF08780">
    <property type="entry name" value="NTase_sub_bind"/>
    <property type="match status" value="1"/>
</dbReference>
<name>A0A6C2U7C1_PONDE</name>
<organism evidence="1 2">
    <name type="scientific">Pontiella desulfatans</name>
    <dbReference type="NCBI Taxonomy" id="2750659"/>
    <lineage>
        <taxon>Bacteria</taxon>
        <taxon>Pseudomonadati</taxon>
        <taxon>Kiritimatiellota</taxon>
        <taxon>Kiritimatiellia</taxon>
        <taxon>Kiritimatiellales</taxon>
        <taxon>Pontiellaceae</taxon>
        <taxon>Pontiella</taxon>
    </lineage>
</organism>
<dbReference type="Gene3D" id="1.20.120.330">
    <property type="entry name" value="Nucleotidyltransferases domain 2"/>
    <property type="match status" value="1"/>
</dbReference>
<keyword evidence="2" id="KW-1185">Reference proteome</keyword>
<gene>
    <name evidence="1" type="ORF">PDESU_04402</name>
</gene>
<dbReference type="Proteomes" id="UP000366872">
    <property type="component" value="Unassembled WGS sequence"/>
</dbReference>
<accession>A0A6C2U7C1</accession>
<dbReference type="AlphaFoldDB" id="A0A6C2U7C1"/>